<accession>A0AAD6IS06</accession>
<dbReference type="EMBL" id="JAQGDS010000011">
    <property type="protein sequence ID" value="KAJ6257342.1"/>
    <property type="molecule type" value="Genomic_DNA"/>
</dbReference>
<reference evidence="2" key="1">
    <citation type="submission" date="2023-01" db="EMBL/GenBank/DDBJ databases">
        <title>The chitinases involved in constricting ring structure development in the nematode-trapping fungus Drechslerella dactyloides.</title>
        <authorList>
            <person name="Wang R."/>
            <person name="Zhang L."/>
            <person name="Tang P."/>
            <person name="Li S."/>
            <person name="Liang L."/>
        </authorList>
    </citation>
    <scope>NUCLEOTIDE SEQUENCE</scope>
    <source>
        <strain evidence="2">YMF1.00031</strain>
    </source>
</reference>
<name>A0AAD6IS06_DREDA</name>
<keyword evidence="1" id="KW-0732">Signal</keyword>
<dbReference type="AlphaFoldDB" id="A0AAD6IS06"/>
<evidence type="ECO:0000256" key="1">
    <source>
        <dbReference type="SAM" id="SignalP"/>
    </source>
</evidence>
<protein>
    <submittedName>
        <fullName evidence="2">Uncharacterized protein</fullName>
    </submittedName>
</protein>
<evidence type="ECO:0000313" key="2">
    <source>
        <dbReference type="EMBL" id="KAJ6257342.1"/>
    </source>
</evidence>
<keyword evidence="3" id="KW-1185">Reference proteome</keyword>
<proteinExistence type="predicted"/>
<gene>
    <name evidence="2" type="ORF">Dda_8231</name>
</gene>
<organism evidence="2 3">
    <name type="scientific">Drechslerella dactyloides</name>
    <name type="common">Nematode-trapping fungus</name>
    <name type="synonym">Arthrobotrys dactyloides</name>
    <dbReference type="NCBI Taxonomy" id="74499"/>
    <lineage>
        <taxon>Eukaryota</taxon>
        <taxon>Fungi</taxon>
        <taxon>Dikarya</taxon>
        <taxon>Ascomycota</taxon>
        <taxon>Pezizomycotina</taxon>
        <taxon>Orbiliomycetes</taxon>
        <taxon>Orbiliales</taxon>
        <taxon>Orbiliaceae</taxon>
        <taxon>Drechslerella</taxon>
    </lineage>
</organism>
<evidence type="ECO:0000313" key="3">
    <source>
        <dbReference type="Proteomes" id="UP001221413"/>
    </source>
</evidence>
<feature type="signal peptide" evidence="1">
    <location>
        <begin position="1"/>
        <end position="18"/>
    </location>
</feature>
<comment type="caution">
    <text evidence="2">The sequence shown here is derived from an EMBL/GenBank/DDBJ whole genome shotgun (WGS) entry which is preliminary data.</text>
</comment>
<feature type="chain" id="PRO_5042273686" evidence="1">
    <location>
        <begin position="19"/>
        <end position="82"/>
    </location>
</feature>
<dbReference type="Proteomes" id="UP001221413">
    <property type="component" value="Unassembled WGS sequence"/>
</dbReference>
<sequence length="82" mass="9108">MKFSLVTVLAVLTAVASAAPIQLSSPEKCALAKHKFSPLLNHFCQLNCKNCVSMKLDCEELKKDCDFPREIDLRALAEEIDI</sequence>